<dbReference type="EMBL" id="HBIZ01055283">
    <property type="protein sequence ID" value="CAE0782629.1"/>
    <property type="molecule type" value="Transcribed_RNA"/>
</dbReference>
<name>A0A7S4FA36_CHRCT</name>
<reference evidence="3" key="1">
    <citation type="submission" date="2021-01" db="EMBL/GenBank/DDBJ databases">
        <authorList>
            <person name="Corre E."/>
            <person name="Pelletier E."/>
            <person name="Niang G."/>
            <person name="Scheremetjew M."/>
            <person name="Finn R."/>
            <person name="Kale V."/>
            <person name="Holt S."/>
            <person name="Cochrane G."/>
            <person name="Meng A."/>
            <person name="Brown T."/>
            <person name="Cohen L."/>
        </authorList>
    </citation>
    <scope>NUCLEOTIDE SEQUENCE</scope>
    <source>
        <strain evidence="3">CCMP645</strain>
    </source>
</reference>
<evidence type="ECO:0000313" key="3">
    <source>
        <dbReference type="EMBL" id="CAE0782629.1"/>
    </source>
</evidence>
<gene>
    <name evidence="3" type="ORF">PCAR00345_LOCUS35331</name>
</gene>
<evidence type="ECO:0000256" key="2">
    <source>
        <dbReference type="SAM" id="SignalP"/>
    </source>
</evidence>
<sequence>MHAELTMVMPSARSTRLVLHFLFTALAWTKHHTTHKGSVTETSQSIPAEAALTTPPNSVQTSELNSESSVGALLFGGSSSAVLGVESASVKSSSSFGYEPSLRVGSHQTSKATDASKSSHSSKSKHTHNKEKHTSKSLRTSIRKNGGAASSGSLRAMDSQRQTISSSGPMPSQSELRILFDIANMRTLPAVRKVDSSCSLRIERIKPARFCVQTATLGALVGSPVCVDEQQGLLAVINGPLGSQYLHEALLCSVVQASAGRDDKGKSAVPLASTPVLTMVTSADYLLDNWLSFVNKASYCERTHRRLYLWMGTAGPAEELAARPQLLPENIVWAPRCTAAEPTNNTVNIYKTVAILALLDASPRPDAVMYMDADTWFADGAGGAKAATPEMYMSVAPHADLIGNQNKFKASERTSEKLILMNGGVLFIRNTWWSHGFFSLWWQMRCGAHDQGPLWKLMLLCMAASSGGRFEFDVSQLGNYTGVHKYVLRHVRQNLDLLLEQSFSSLRGDPDFVDSGQLLAPLELPPRFLILPAAEVRVSKELLLPSLRASTDPNAKTFVCHTSSVDRSMKRCNVKEVCHSSRCKLTLPQASAYSRDQP</sequence>
<feature type="compositionally biased region" description="Polar residues" evidence="1">
    <location>
        <begin position="148"/>
        <end position="171"/>
    </location>
</feature>
<accession>A0A7S4FA36</accession>
<keyword evidence="2" id="KW-0732">Signal</keyword>
<feature type="region of interest" description="Disordered" evidence="1">
    <location>
        <begin position="94"/>
        <end position="171"/>
    </location>
</feature>
<feature type="compositionally biased region" description="Basic residues" evidence="1">
    <location>
        <begin position="120"/>
        <end position="136"/>
    </location>
</feature>
<protein>
    <recommendedName>
        <fullName evidence="4">Nucleotide-diphospho-sugar transferase domain-containing protein</fullName>
    </recommendedName>
</protein>
<evidence type="ECO:0000256" key="1">
    <source>
        <dbReference type="SAM" id="MobiDB-lite"/>
    </source>
</evidence>
<feature type="chain" id="PRO_5030991146" description="Nucleotide-diphospho-sugar transferase domain-containing protein" evidence="2">
    <location>
        <begin position="30"/>
        <end position="598"/>
    </location>
</feature>
<feature type="compositionally biased region" description="Low complexity" evidence="1">
    <location>
        <begin position="109"/>
        <end position="119"/>
    </location>
</feature>
<feature type="signal peptide" evidence="2">
    <location>
        <begin position="1"/>
        <end position="29"/>
    </location>
</feature>
<dbReference type="AlphaFoldDB" id="A0A7S4FA36"/>
<organism evidence="3">
    <name type="scientific">Chrysotila carterae</name>
    <name type="common">Marine alga</name>
    <name type="synonym">Syracosphaera carterae</name>
    <dbReference type="NCBI Taxonomy" id="13221"/>
    <lineage>
        <taxon>Eukaryota</taxon>
        <taxon>Haptista</taxon>
        <taxon>Haptophyta</taxon>
        <taxon>Prymnesiophyceae</taxon>
        <taxon>Isochrysidales</taxon>
        <taxon>Isochrysidaceae</taxon>
        <taxon>Chrysotila</taxon>
    </lineage>
</organism>
<evidence type="ECO:0008006" key="4">
    <source>
        <dbReference type="Google" id="ProtNLM"/>
    </source>
</evidence>
<proteinExistence type="predicted"/>